<dbReference type="STRING" id="218851.A0A2G5CHP9"/>
<dbReference type="Proteomes" id="UP000230069">
    <property type="component" value="Unassembled WGS sequence"/>
</dbReference>
<keyword evidence="4" id="KW-1185">Reference proteome</keyword>
<dbReference type="PROSITE" id="PS51319">
    <property type="entry name" value="TFIIS_N"/>
    <property type="match status" value="1"/>
</dbReference>
<dbReference type="PANTHER" id="PTHR47350">
    <property type="entry name" value="PROTEIN IWS1 HOMOLOG 1"/>
    <property type="match status" value="1"/>
</dbReference>
<dbReference type="InterPro" id="IPR017923">
    <property type="entry name" value="TFIIS_N"/>
</dbReference>
<evidence type="ECO:0000313" key="4">
    <source>
        <dbReference type="Proteomes" id="UP000230069"/>
    </source>
</evidence>
<evidence type="ECO:0000313" key="3">
    <source>
        <dbReference type="EMBL" id="PIA30793.1"/>
    </source>
</evidence>
<dbReference type="Pfam" id="PF08711">
    <property type="entry name" value="Med26"/>
    <property type="match status" value="1"/>
</dbReference>
<gene>
    <name evidence="3" type="ORF">AQUCO_05400119v1</name>
</gene>
<evidence type="ECO:0000256" key="1">
    <source>
        <dbReference type="PROSITE-ProRule" id="PRU00649"/>
    </source>
</evidence>
<dbReference type="GO" id="GO:0009742">
    <property type="term" value="P:brassinosteroid mediated signaling pathway"/>
    <property type="evidence" value="ECO:0007669"/>
    <property type="project" value="InterPro"/>
</dbReference>
<reference evidence="3 4" key="1">
    <citation type="submission" date="2017-09" db="EMBL/GenBank/DDBJ databases">
        <title>WGS assembly of Aquilegia coerulea Goldsmith.</title>
        <authorList>
            <person name="Hodges S."/>
            <person name="Kramer E."/>
            <person name="Nordborg M."/>
            <person name="Tomkins J."/>
            <person name="Borevitz J."/>
            <person name="Derieg N."/>
            <person name="Yan J."/>
            <person name="Mihaltcheva S."/>
            <person name="Hayes R.D."/>
            <person name="Rokhsar D."/>
        </authorList>
    </citation>
    <scope>NUCLEOTIDE SEQUENCE [LARGE SCALE GENOMIC DNA]</scope>
    <source>
        <strain evidence="4">cv. Goldsmith</strain>
    </source>
</reference>
<proteinExistence type="predicted"/>
<evidence type="ECO:0000259" key="2">
    <source>
        <dbReference type="PROSITE" id="PS51319"/>
    </source>
</evidence>
<accession>A0A2G5CHP9</accession>
<dbReference type="GO" id="GO:0005634">
    <property type="term" value="C:nucleus"/>
    <property type="evidence" value="ECO:0007669"/>
    <property type="project" value="UniProtKB-SubCell"/>
</dbReference>
<dbReference type="InterPro" id="IPR035441">
    <property type="entry name" value="TFIIS/LEDGF_dom_sf"/>
</dbReference>
<dbReference type="PANTHER" id="PTHR47350:SF4">
    <property type="entry name" value="PROTEIN IWS1 HOMOLOG 1"/>
    <property type="match status" value="1"/>
</dbReference>
<dbReference type="EMBL" id="KZ305071">
    <property type="protein sequence ID" value="PIA30793.1"/>
    <property type="molecule type" value="Genomic_DNA"/>
</dbReference>
<feature type="domain" description="TFIIS N-terminal" evidence="2">
    <location>
        <begin position="119"/>
        <end position="202"/>
    </location>
</feature>
<keyword evidence="1" id="KW-0539">Nucleus</keyword>
<dbReference type="InterPro" id="IPR044204">
    <property type="entry name" value="IWS1/2"/>
</dbReference>
<sequence>MVIKESNNKAVSPTLAVVTIAQKGEAVKEKDEIQEQFKNIGNRKRKTRDGQKTSDAIAAETSRYAEGVIATLEAAAEEDAELNRQSKPAINKLKKLPLLTEVLLKKHLQDEFLDHGVLGLLKNRLEPLPDGSLPNVSVRTAILQILTDYPLDVGQFNTREQLKKSGIGKVVMFLSKTDEDIAANRKLARDLADKWCRSIYGISTRFDQDMRSCSMVDEEKRWSKKPASQVVQMCNY</sequence>
<comment type="subcellular location">
    <subcellularLocation>
        <location evidence="1">Nucleus</location>
    </subcellularLocation>
</comment>
<dbReference type="InParanoid" id="A0A2G5CHP9"/>
<organism evidence="3 4">
    <name type="scientific">Aquilegia coerulea</name>
    <name type="common">Rocky mountain columbine</name>
    <dbReference type="NCBI Taxonomy" id="218851"/>
    <lineage>
        <taxon>Eukaryota</taxon>
        <taxon>Viridiplantae</taxon>
        <taxon>Streptophyta</taxon>
        <taxon>Embryophyta</taxon>
        <taxon>Tracheophyta</taxon>
        <taxon>Spermatophyta</taxon>
        <taxon>Magnoliopsida</taxon>
        <taxon>Ranunculales</taxon>
        <taxon>Ranunculaceae</taxon>
        <taxon>Thalictroideae</taxon>
        <taxon>Aquilegia</taxon>
    </lineage>
</organism>
<dbReference type="OrthoDB" id="21124at2759"/>
<dbReference type="GO" id="GO:0032784">
    <property type="term" value="P:regulation of DNA-templated transcription elongation"/>
    <property type="evidence" value="ECO:0007669"/>
    <property type="project" value="InterPro"/>
</dbReference>
<dbReference type="AlphaFoldDB" id="A0A2G5CHP9"/>
<name>A0A2G5CHP9_AQUCA</name>
<protein>
    <recommendedName>
        <fullName evidence="2">TFIIS N-terminal domain-containing protein</fullName>
    </recommendedName>
</protein>
<dbReference type="Gene3D" id="1.20.930.10">
    <property type="entry name" value="Conserved domain common to transcription factors TFIIS, elongin A, CRSP70"/>
    <property type="match status" value="1"/>
</dbReference>